<dbReference type="Gene3D" id="1.20.1110.10">
    <property type="entry name" value="Calcium-transporting ATPase, transmembrane domain"/>
    <property type="match status" value="1"/>
</dbReference>
<evidence type="ECO:0000256" key="4">
    <source>
        <dbReference type="ARBA" id="ARBA00012786"/>
    </source>
</evidence>
<evidence type="ECO:0000256" key="18">
    <source>
        <dbReference type="SAM" id="Phobius"/>
    </source>
</evidence>
<evidence type="ECO:0000256" key="6">
    <source>
        <dbReference type="ARBA" id="ARBA00022475"/>
    </source>
</evidence>
<dbReference type="Gene3D" id="3.40.50.1000">
    <property type="entry name" value="HAD superfamily/HAD-like"/>
    <property type="match status" value="1"/>
</dbReference>
<dbReference type="Pfam" id="PF00122">
    <property type="entry name" value="E1-E2_ATPase"/>
    <property type="match status" value="1"/>
</dbReference>
<proteinExistence type="inferred from homology"/>
<dbReference type="EMBL" id="CP042437">
    <property type="protein sequence ID" value="QEC74547.1"/>
    <property type="molecule type" value="Genomic_DNA"/>
</dbReference>
<protein>
    <recommendedName>
        <fullName evidence="5">Magnesium-transporting ATPase, P-type 1</fullName>
        <ecNumber evidence="4">7.2.2.14</ecNumber>
    </recommendedName>
    <alternativeName>
        <fullName evidence="16">Mg(2+) transport ATPase, P-type 1</fullName>
    </alternativeName>
</protein>
<keyword evidence="21" id="KW-1185">Reference proteome</keyword>
<dbReference type="GO" id="GO:0015444">
    <property type="term" value="F:P-type magnesium transporter activity"/>
    <property type="evidence" value="ECO:0007669"/>
    <property type="project" value="UniProtKB-EC"/>
</dbReference>
<keyword evidence="13" id="KW-1278">Translocase</keyword>
<keyword evidence="14 18" id="KW-1133">Transmembrane helix</keyword>
<evidence type="ECO:0000256" key="12">
    <source>
        <dbReference type="ARBA" id="ARBA00022842"/>
    </source>
</evidence>
<keyword evidence="8" id="KW-0597">Phosphoprotein</keyword>
<comment type="subcellular location">
    <subcellularLocation>
        <location evidence="2">Cell inner membrane</location>
        <topology evidence="2">Multi-pass membrane protein</topology>
    </subcellularLocation>
</comment>
<dbReference type="PRINTS" id="PR01836">
    <property type="entry name" value="MGATPASE"/>
</dbReference>
<dbReference type="InterPro" id="IPR006068">
    <property type="entry name" value="ATPase_P-typ_cation-transptr_C"/>
</dbReference>
<dbReference type="EC" id="7.2.2.14" evidence="4"/>
<dbReference type="RefSeq" id="WP_147051704.1">
    <property type="nucleotide sequence ID" value="NZ_CP042437.1"/>
</dbReference>
<evidence type="ECO:0000313" key="21">
    <source>
        <dbReference type="Proteomes" id="UP000321362"/>
    </source>
</evidence>
<evidence type="ECO:0000256" key="14">
    <source>
        <dbReference type="ARBA" id="ARBA00022989"/>
    </source>
</evidence>
<dbReference type="Pfam" id="PF13246">
    <property type="entry name" value="Cation_ATPase"/>
    <property type="match status" value="1"/>
</dbReference>
<evidence type="ECO:0000256" key="17">
    <source>
        <dbReference type="ARBA" id="ARBA00047295"/>
    </source>
</evidence>
<comment type="catalytic activity">
    <reaction evidence="17">
        <text>Mg(2+)(out) + ATP + H2O = Mg(2+)(in) + ADP + phosphate + H(+)</text>
        <dbReference type="Rhea" id="RHEA:10260"/>
        <dbReference type="ChEBI" id="CHEBI:15377"/>
        <dbReference type="ChEBI" id="CHEBI:15378"/>
        <dbReference type="ChEBI" id="CHEBI:18420"/>
        <dbReference type="ChEBI" id="CHEBI:30616"/>
        <dbReference type="ChEBI" id="CHEBI:43474"/>
        <dbReference type="ChEBI" id="CHEBI:456216"/>
        <dbReference type="EC" id="7.2.2.14"/>
    </reaction>
</comment>
<evidence type="ECO:0000256" key="1">
    <source>
        <dbReference type="ARBA" id="ARBA00003954"/>
    </source>
</evidence>
<evidence type="ECO:0000256" key="3">
    <source>
        <dbReference type="ARBA" id="ARBA00008746"/>
    </source>
</evidence>
<organism evidence="20 21">
    <name type="scientific">Mucilaginibacter ginsenosidivorax</name>
    <dbReference type="NCBI Taxonomy" id="862126"/>
    <lineage>
        <taxon>Bacteria</taxon>
        <taxon>Pseudomonadati</taxon>
        <taxon>Bacteroidota</taxon>
        <taxon>Sphingobacteriia</taxon>
        <taxon>Sphingobacteriales</taxon>
        <taxon>Sphingobacteriaceae</taxon>
        <taxon>Mucilaginibacter</taxon>
    </lineage>
</organism>
<dbReference type="NCBIfam" id="TIGR01524">
    <property type="entry name" value="ATPase-IIIB_Mg"/>
    <property type="match status" value="1"/>
</dbReference>
<name>A0A5B8VSG2_9SPHI</name>
<feature type="transmembrane region" description="Helical" evidence="18">
    <location>
        <begin position="748"/>
        <end position="770"/>
    </location>
</feature>
<feature type="transmembrane region" description="Helical" evidence="18">
    <location>
        <begin position="56"/>
        <end position="78"/>
    </location>
</feature>
<dbReference type="OrthoDB" id="9770315at2"/>
<feature type="transmembrane region" description="Helical" evidence="18">
    <location>
        <begin position="280"/>
        <end position="301"/>
    </location>
</feature>
<dbReference type="GO" id="GO:0005886">
    <property type="term" value="C:plasma membrane"/>
    <property type="evidence" value="ECO:0007669"/>
    <property type="project" value="UniProtKB-SubCell"/>
</dbReference>
<evidence type="ECO:0000256" key="13">
    <source>
        <dbReference type="ARBA" id="ARBA00022967"/>
    </source>
</evidence>
<gene>
    <name evidence="20" type="primary">mgtA</name>
    <name evidence="20" type="ORF">FSB76_00750</name>
</gene>
<dbReference type="KEGG" id="mgk:FSB76_00750"/>
<feature type="transmembrane region" description="Helical" evidence="18">
    <location>
        <begin position="84"/>
        <end position="103"/>
    </location>
</feature>
<dbReference type="Pfam" id="PF00689">
    <property type="entry name" value="Cation_ATPase_C"/>
    <property type="match status" value="1"/>
</dbReference>
<keyword evidence="9 18" id="KW-0812">Transmembrane</keyword>
<feature type="transmembrane region" description="Helical" evidence="18">
    <location>
        <begin position="782"/>
        <end position="803"/>
    </location>
</feature>
<evidence type="ECO:0000256" key="11">
    <source>
        <dbReference type="ARBA" id="ARBA00022840"/>
    </source>
</evidence>
<dbReference type="SUPFAM" id="SSF81653">
    <property type="entry name" value="Calcium ATPase, transduction domain A"/>
    <property type="match status" value="1"/>
</dbReference>
<dbReference type="InterPro" id="IPR008250">
    <property type="entry name" value="ATPase_P-typ_transduc_dom_A_sf"/>
</dbReference>
<feature type="transmembrane region" description="Helical" evidence="18">
    <location>
        <begin position="246"/>
        <end position="268"/>
    </location>
</feature>
<evidence type="ECO:0000256" key="15">
    <source>
        <dbReference type="ARBA" id="ARBA00023136"/>
    </source>
</evidence>
<dbReference type="GO" id="GO:0005524">
    <property type="term" value="F:ATP binding"/>
    <property type="evidence" value="ECO:0007669"/>
    <property type="project" value="UniProtKB-KW"/>
</dbReference>
<evidence type="ECO:0000256" key="5">
    <source>
        <dbReference type="ARBA" id="ARBA00013555"/>
    </source>
</evidence>
<dbReference type="SUPFAM" id="SSF81660">
    <property type="entry name" value="Metal cation-transporting ATPase, ATP-binding domain N"/>
    <property type="match status" value="1"/>
</dbReference>
<dbReference type="InterPro" id="IPR004014">
    <property type="entry name" value="ATPase_P-typ_cation-transptr_N"/>
</dbReference>
<evidence type="ECO:0000256" key="7">
    <source>
        <dbReference type="ARBA" id="ARBA00022519"/>
    </source>
</evidence>
<sequence length="851" mass="93430">MKKTAGSNIEFWQWDSAFALSKLNSSLVGLTGIQVATKRKQYGPNTIKNNATASTLLLFISQFKSPITILLIAAALLSAGLGDAADTLIILAIVLISSLLGFWQEKGAANAVSQLLKLVQLKCDVLRDGKTCEISLEDVVPGEIILLSAGDIIPGDSLVLSSKELFVDEAAFTGETFPVEKKCGVLPNQTPLAKRYNTLFMGAHVISGKATALVIKTGRQTEFGKLAAGLQTKAAETDFERGIRKFGYLLMEFTLLLVIVIFGLNVWLHKPVLDSFMFSLALAVGLTPQLLPAIISVNLAAGARKMAKKNVIVKRLSAIEDFGSMNILCSDKTGTITAGKVTLKDTLDCAGKHSKKVLQYAWLNASLQQGFHNPIDEAICKAYQQPDNAPTLQAEIPYDFIRKRLTIQVMQDAQSTAITKGALNVVLAICSQMESNDGLVNISAENKASILQQYQQFSEAGYRTLGLAYKPMSNNDLVTRDDEKDMIFLGFITLFDPLKPGITDTIAQLFQLGVKLKVITGDNALIAKSLALQIGLINPKILTGSEIQKMSNTALFHVAPLTDIFAEVEPNQKERIINLLKKAGNVVGFMGDGINDAPALHAADVGISVNTAVDVAKEAAAIVLLDRTLQVLIDGIVEGRKTFANTMKYIFMATSANFGNMFSMAGASLFLPFLPLLPKQVLLTNLLTDFPEMAIATDKVDDSQVQTPQRWDMRFIRRFMVAFGLLSSVFDYLTFGVLLFVFHANQQVFQTGWFTESVISAILIVLVVRTRLSFFRSLPGKYLLTATIVVLLVVLMIPVTPLMTWFNFTRLPISFYGWMLLIVLSYIISAEVIKQWFYRRWLRVLAKKNSF</sequence>
<dbReference type="InterPro" id="IPR018303">
    <property type="entry name" value="ATPase_P-typ_P_site"/>
</dbReference>
<dbReference type="InterPro" id="IPR023214">
    <property type="entry name" value="HAD_sf"/>
</dbReference>
<keyword evidence="7" id="KW-0997">Cell inner membrane</keyword>
<keyword evidence="11" id="KW-0067">ATP-binding</keyword>
<accession>A0A5B8VSG2</accession>
<dbReference type="Gene3D" id="3.40.1110.10">
    <property type="entry name" value="Calcium-transporting ATPase, cytoplasmic domain N"/>
    <property type="match status" value="1"/>
</dbReference>
<dbReference type="SFLD" id="SFLDF00027">
    <property type="entry name" value="p-type_atpase"/>
    <property type="match status" value="1"/>
</dbReference>
<comment type="function">
    <text evidence="1">Mediates magnesium influx to the cytosol.</text>
</comment>
<dbReference type="SFLD" id="SFLDG00002">
    <property type="entry name" value="C1.7:_P-type_atpase_like"/>
    <property type="match status" value="1"/>
</dbReference>
<keyword evidence="10" id="KW-0547">Nucleotide-binding</keyword>
<reference evidence="20 21" key="1">
    <citation type="journal article" date="2013" name="J. Microbiol.">
        <title>Mucilaginibacter ginsenosidivorax sp. nov., with ginsenoside converting activity isolated from sediment.</title>
        <authorList>
            <person name="Kim J.K."/>
            <person name="Choi T.E."/>
            <person name="Liu Q.M."/>
            <person name="Park H.Y."/>
            <person name="Yi T.H."/>
            <person name="Yoon M.H."/>
            <person name="Kim S.C."/>
            <person name="Im W.T."/>
        </authorList>
    </citation>
    <scope>NUCLEOTIDE SEQUENCE [LARGE SCALE GENOMIC DNA]</scope>
    <source>
        <strain evidence="20 21">KHI28</strain>
    </source>
</reference>
<keyword evidence="12" id="KW-0460">Magnesium</keyword>
<evidence type="ECO:0000256" key="2">
    <source>
        <dbReference type="ARBA" id="ARBA00004429"/>
    </source>
</evidence>
<evidence type="ECO:0000256" key="8">
    <source>
        <dbReference type="ARBA" id="ARBA00022553"/>
    </source>
</evidence>
<dbReference type="InterPro" id="IPR059000">
    <property type="entry name" value="ATPase_P-type_domA"/>
</dbReference>
<keyword evidence="6" id="KW-1003">Cell membrane</keyword>
<dbReference type="PROSITE" id="PS00154">
    <property type="entry name" value="ATPASE_E1_E2"/>
    <property type="match status" value="1"/>
</dbReference>
<dbReference type="SUPFAM" id="SSF81665">
    <property type="entry name" value="Calcium ATPase, transmembrane domain M"/>
    <property type="match status" value="1"/>
</dbReference>
<feature type="transmembrane region" description="Helical" evidence="18">
    <location>
        <begin position="815"/>
        <end position="833"/>
    </location>
</feature>
<evidence type="ECO:0000256" key="9">
    <source>
        <dbReference type="ARBA" id="ARBA00022692"/>
    </source>
</evidence>
<dbReference type="PANTHER" id="PTHR42861">
    <property type="entry name" value="CALCIUM-TRANSPORTING ATPASE"/>
    <property type="match status" value="1"/>
</dbReference>
<dbReference type="Proteomes" id="UP000321362">
    <property type="component" value="Chromosome"/>
</dbReference>
<dbReference type="SMART" id="SM00831">
    <property type="entry name" value="Cation_ATPase_N"/>
    <property type="match status" value="1"/>
</dbReference>
<dbReference type="GO" id="GO:0016887">
    <property type="term" value="F:ATP hydrolysis activity"/>
    <property type="evidence" value="ECO:0007669"/>
    <property type="project" value="InterPro"/>
</dbReference>
<dbReference type="InterPro" id="IPR036412">
    <property type="entry name" value="HAD-like_sf"/>
</dbReference>
<evidence type="ECO:0000313" key="20">
    <source>
        <dbReference type="EMBL" id="QEC74547.1"/>
    </source>
</evidence>
<dbReference type="AlphaFoldDB" id="A0A5B8VSG2"/>
<dbReference type="SUPFAM" id="SSF56784">
    <property type="entry name" value="HAD-like"/>
    <property type="match status" value="1"/>
</dbReference>
<keyword evidence="15 18" id="KW-0472">Membrane</keyword>
<dbReference type="NCBIfam" id="TIGR01494">
    <property type="entry name" value="ATPase_P-type"/>
    <property type="match status" value="2"/>
</dbReference>
<evidence type="ECO:0000256" key="10">
    <source>
        <dbReference type="ARBA" id="ARBA00022741"/>
    </source>
</evidence>
<dbReference type="InterPro" id="IPR023299">
    <property type="entry name" value="ATPase_P-typ_cyto_dom_N"/>
</dbReference>
<evidence type="ECO:0000256" key="16">
    <source>
        <dbReference type="ARBA" id="ARBA00029806"/>
    </source>
</evidence>
<dbReference type="InterPro" id="IPR023298">
    <property type="entry name" value="ATPase_P-typ_TM_dom_sf"/>
</dbReference>
<feature type="domain" description="Cation-transporting P-type ATPase N-terminal" evidence="19">
    <location>
        <begin position="10"/>
        <end position="83"/>
    </location>
</feature>
<dbReference type="InterPro" id="IPR044492">
    <property type="entry name" value="P_typ_ATPase_HD_dom"/>
</dbReference>
<dbReference type="SFLD" id="SFLDS00003">
    <property type="entry name" value="Haloacid_Dehalogenase"/>
    <property type="match status" value="1"/>
</dbReference>
<comment type="similarity">
    <text evidence="3">Belongs to the cation transport ATPase (P-type) (TC 3.A.3) family. Type IIIB subfamily.</text>
</comment>
<feature type="transmembrane region" description="Helical" evidence="18">
    <location>
        <begin position="719"/>
        <end position="742"/>
    </location>
</feature>
<dbReference type="Pfam" id="PF00690">
    <property type="entry name" value="Cation_ATPase_N"/>
    <property type="match status" value="1"/>
</dbReference>
<dbReference type="InterPro" id="IPR001757">
    <property type="entry name" value="P_typ_ATPase"/>
</dbReference>
<dbReference type="InterPro" id="IPR006415">
    <property type="entry name" value="P-type_ATPase_IIIB"/>
</dbReference>
<evidence type="ECO:0000259" key="19">
    <source>
        <dbReference type="SMART" id="SM00831"/>
    </source>
</evidence>
<dbReference type="Gene3D" id="2.70.150.10">
    <property type="entry name" value="Calcium-transporting ATPase, cytoplasmic transduction domain A"/>
    <property type="match status" value="1"/>
</dbReference>